<evidence type="ECO:0000256" key="5">
    <source>
        <dbReference type="PROSITE-ProRule" id="PRU00221"/>
    </source>
</evidence>
<dbReference type="InterPro" id="IPR001680">
    <property type="entry name" value="WD40_rpt"/>
</dbReference>
<dbReference type="Pfam" id="PF00400">
    <property type="entry name" value="WD40"/>
    <property type="match status" value="7"/>
</dbReference>
<accession>R4XG12</accession>
<feature type="repeat" description="WD" evidence="5">
    <location>
        <begin position="415"/>
        <end position="456"/>
    </location>
</feature>
<dbReference type="PRINTS" id="PR00320">
    <property type="entry name" value="GPROTEINBRPT"/>
</dbReference>
<gene>
    <name evidence="6" type="ORF">TAPDE_002344</name>
</gene>
<keyword evidence="3" id="KW-0677">Repeat</keyword>
<dbReference type="PRINTS" id="PR00319">
    <property type="entry name" value="GPROTEINB"/>
</dbReference>
<dbReference type="PANTHER" id="PTHR19848:SF0">
    <property type="entry name" value="NOTCHLESS PROTEIN HOMOLOG 1"/>
    <property type="match status" value="1"/>
</dbReference>
<dbReference type="InterPro" id="IPR020472">
    <property type="entry name" value="WD40_PAC1"/>
</dbReference>
<dbReference type="PROSITE" id="PS00678">
    <property type="entry name" value="WD_REPEATS_1"/>
    <property type="match status" value="2"/>
</dbReference>
<dbReference type="SMART" id="SM00320">
    <property type="entry name" value="WD40"/>
    <property type="match status" value="8"/>
</dbReference>
<dbReference type="InterPro" id="IPR011047">
    <property type="entry name" value="Quinoprotein_ADH-like_sf"/>
</dbReference>
<dbReference type="PROSITE" id="PS50294">
    <property type="entry name" value="WD_REPEATS_REGION"/>
    <property type="match status" value="7"/>
</dbReference>
<dbReference type="eggNOG" id="KOG0271">
    <property type="taxonomic scope" value="Eukaryota"/>
</dbReference>
<protein>
    <submittedName>
        <fullName evidence="6">Notchless-like protein</fullName>
    </submittedName>
</protein>
<feature type="repeat" description="WD" evidence="5">
    <location>
        <begin position="457"/>
        <end position="490"/>
    </location>
</feature>
<keyword evidence="4" id="KW-0539">Nucleus</keyword>
<evidence type="ECO:0000256" key="2">
    <source>
        <dbReference type="ARBA" id="ARBA00022574"/>
    </source>
</evidence>
<dbReference type="PROSITE" id="PS50082">
    <property type="entry name" value="WD_REPEATS_2"/>
    <property type="match status" value="7"/>
</dbReference>
<dbReference type="SUPFAM" id="SSF50998">
    <property type="entry name" value="Quinoprotein alcohol dehydrogenase-like"/>
    <property type="match status" value="1"/>
</dbReference>
<dbReference type="PANTHER" id="PTHR19848">
    <property type="entry name" value="WD40 REPEAT PROTEIN"/>
    <property type="match status" value="1"/>
</dbReference>
<comment type="caution">
    <text evidence="6">The sequence shown here is derived from an EMBL/GenBank/DDBJ whole genome shotgun (WGS) entry which is preliminary data.</text>
</comment>
<organism evidence="6 7">
    <name type="scientific">Taphrina deformans (strain PYCC 5710 / ATCC 11124 / CBS 356.35 / IMI 108563 / JCM 9778 / NBRC 8474)</name>
    <name type="common">Peach leaf curl fungus</name>
    <name type="synonym">Lalaria deformans</name>
    <dbReference type="NCBI Taxonomy" id="1097556"/>
    <lineage>
        <taxon>Eukaryota</taxon>
        <taxon>Fungi</taxon>
        <taxon>Dikarya</taxon>
        <taxon>Ascomycota</taxon>
        <taxon>Taphrinomycotina</taxon>
        <taxon>Taphrinomycetes</taxon>
        <taxon>Taphrinales</taxon>
        <taxon>Taphrinaceae</taxon>
        <taxon>Taphrina</taxon>
    </lineage>
</organism>
<feature type="repeat" description="WD" evidence="5">
    <location>
        <begin position="171"/>
        <end position="212"/>
    </location>
</feature>
<evidence type="ECO:0000313" key="6">
    <source>
        <dbReference type="EMBL" id="CCG82324.1"/>
    </source>
</evidence>
<dbReference type="EMBL" id="CAHR02000080">
    <property type="protein sequence ID" value="CCG82324.1"/>
    <property type="molecule type" value="Genomic_DNA"/>
</dbReference>
<sequence length="490" mass="53555">MATLVPPPTKRQKREAQNPTIDVLPTDFPSVQVQFRSTDGETTDTILLPGTSSITDLELLLNGHVLKNDEPRPYTFALADDSAADITSNLYTDIYNRGLRSTEDILTVLYTPQSIFRVKAVTRCTSTLPGHGGSILTAQFAPHTSSRCATGAGDNHARIWDCDTETPMYTLKGHSGWVLCLAWAPAGDVLATGSMDSTVRLWNARTGAELGTLQRHTKPIMSMAWEPLVDTPRLATASKDSTIKVWNTTLRTVEYSLSGHTGAVTSVKWAGNGWIYSASYDQTIKVWNGRTGLLLHTLKGHAARINHLALSTDHILRTSFDPNTNQVLSLPDLRARWEQVVKDSGGSEKLVSSSDDLQVFLWTPQKSTKPTKLNGHQKVVNHASFAPNGQTIATASFDSSLRLWSATTGAFIATLRGHVSSVYMCVWSADSRLLASASQDTTVKVWDVRSRKLVSDLATSEAEVFSLDWSCDGRKVVSGGADKKVRLFSH</sequence>
<evidence type="ECO:0000256" key="3">
    <source>
        <dbReference type="ARBA" id="ARBA00022737"/>
    </source>
</evidence>
<evidence type="ECO:0000256" key="1">
    <source>
        <dbReference type="ARBA" id="ARBA00004604"/>
    </source>
</evidence>
<dbReference type="STRING" id="1097556.R4XG12"/>
<feature type="repeat" description="WD" evidence="5">
    <location>
        <begin position="257"/>
        <end position="297"/>
    </location>
</feature>
<dbReference type="Proteomes" id="UP000013776">
    <property type="component" value="Unassembled WGS sequence"/>
</dbReference>
<keyword evidence="7" id="KW-1185">Reference proteome</keyword>
<dbReference type="AlphaFoldDB" id="R4XG12"/>
<dbReference type="CDD" id="cd00200">
    <property type="entry name" value="WD40"/>
    <property type="match status" value="1"/>
</dbReference>
<keyword evidence="2 5" id="KW-0853">WD repeat</keyword>
<dbReference type="VEuPathDB" id="FungiDB:TAPDE_002344"/>
<dbReference type="GO" id="GO:0000027">
    <property type="term" value="P:ribosomal large subunit assembly"/>
    <property type="evidence" value="ECO:0007669"/>
    <property type="project" value="TreeGrafter"/>
</dbReference>
<evidence type="ECO:0000313" key="7">
    <source>
        <dbReference type="Proteomes" id="UP000013776"/>
    </source>
</evidence>
<feature type="repeat" description="WD" evidence="5">
    <location>
        <begin position="373"/>
        <end position="414"/>
    </location>
</feature>
<dbReference type="GO" id="GO:0005730">
    <property type="term" value="C:nucleolus"/>
    <property type="evidence" value="ECO:0007669"/>
    <property type="project" value="UniProtKB-SubCell"/>
</dbReference>
<reference evidence="6 7" key="1">
    <citation type="journal article" date="2013" name="MBio">
        <title>Genome sequencing of the plant pathogen Taphrina deformans, the causal agent of peach leaf curl.</title>
        <authorList>
            <person name="Cisse O.H."/>
            <person name="Almeida J.M.G.C.F."/>
            <person name="Fonseca A."/>
            <person name="Kumar A.A."/>
            <person name="Salojaervi J."/>
            <person name="Overmyer K."/>
            <person name="Hauser P.M."/>
            <person name="Pagni M."/>
        </authorList>
    </citation>
    <scope>NUCLEOTIDE SEQUENCE [LARGE SCALE GENOMIC DNA]</scope>
    <source>
        <strain evidence="7">PYCC 5710 / ATCC 11124 / CBS 356.35 / IMI 108563 / JCM 9778 / NBRC 8474</strain>
    </source>
</reference>
<dbReference type="OrthoDB" id="10267436at2759"/>
<name>R4XG12_TAPDE</name>
<comment type="subcellular location">
    <subcellularLocation>
        <location evidence="1">Nucleus</location>
        <location evidence="1">Nucleolus</location>
    </subcellularLocation>
</comment>
<dbReference type="Gene3D" id="2.130.10.10">
    <property type="entry name" value="YVTN repeat-like/Quinoprotein amine dehydrogenase"/>
    <property type="match status" value="1"/>
</dbReference>
<proteinExistence type="predicted"/>
<dbReference type="InterPro" id="IPR015943">
    <property type="entry name" value="WD40/YVTN_repeat-like_dom_sf"/>
</dbReference>
<dbReference type="InterPro" id="IPR019775">
    <property type="entry name" value="WD40_repeat_CS"/>
</dbReference>
<feature type="repeat" description="WD" evidence="5">
    <location>
        <begin position="128"/>
        <end position="170"/>
    </location>
</feature>
<feature type="repeat" description="WD" evidence="5">
    <location>
        <begin position="213"/>
        <end position="247"/>
    </location>
</feature>
<dbReference type="InterPro" id="IPR001632">
    <property type="entry name" value="WD40_G-protein_beta-like"/>
</dbReference>
<evidence type="ECO:0000256" key="4">
    <source>
        <dbReference type="ARBA" id="ARBA00023242"/>
    </source>
</evidence>